<evidence type="ECO:0000313" key="4">
    <source>
        <dbReference type="Proteomes" id="UP001431209"/>
    </source>
</evidence>
<sequence length="237" mass="27321">MAGTTLTRRESVIETKAKSLTRTLSFFSYKGSFNKSNIESSLPLKDVSNSHSPGQSKNITELSSNESFSKKGLVRMLSFRKKQKPPSPTLRDIINRKRVASRFKNMDNVDMLKGLLSEDPMFHDLLLKFARSEFCSESVLFYDQIISYKKSPPEERKLKFRMMYNEFLMSGSIFEINIDSETRQLVETYIWSDDPNLSSDSVVEVLELSAVTSLKEVFDRFEMSETYKLLKNKTPVQ</sequence>
<keyword evidence="4" id="KW-1185">Reference proteome</keyword>
<reference evidence="3 4" key="1">
    <citation type="submission" date="2024-03" db="EMBL/GenBank/DDBJ databases">
        <title>The Acrasis kona genome and developmental transcriptomes reveal deep origins of eukaryotic multicellular pathways.</title>
        <authorList>
            <person name="Sheikh S."/>
            <person name="Fu C.-J."/>
            <person name="Brown M.W."/>
            <person name="Baldauf S.L."/>
        </authorList>
    </citation>
    <scope>NUCLEOTIDE SEQUENCE [LARGE SCALE GENOMIC DNA]</scope>
    <source>
        <strain evidence="3 4">ATCC MYA-3509</strain>
    </source>
</reference>
<evidence type="ECO:0000256" key="1">
    <source>
        <dbReference type="SAM" id="MobiDB-lite"/>
    </source>
</evidence>
<evidence type="ECO:0000259" key="2">
    <source>
        <dbReference type="PROSITE" id="PS50132"/>
    </source>
</evidence>
<protein>
    <submittedName>
        <fullName evidence="3">Regulator of G-protein signaling</fullName>
    </submittedName>
</protein>
<dbReference type="InterPro" id="IPR044926">
    <property type="entry name" value="RGS_subdomain_2"/>
</dbReference>
<dbReference type="Pfam" id="PF00615">
    <property type="entry name" value="RGS"/>
    <property type="match status" value="1"/>
</dbReference>
<comment type="caution">
    <text evidence="3">The sequence shown here is derived from an EMBL/GenBank/DDBJ whole genome shotgun (WGS) entry which is preliminary data.</text>
</comment>
<dbReference type="SUPFAM" id="SSF48097">
    <property type="entry name" value="Regulator of G-protein signaling, RGS"/>
    <property type="match status" value="1"/>
</dbReference>
<dbReference type="PROSITE" id="PS50132">
    <property type="entry name" value="RGS"/>
    <property type="match status" value="1"/>
</dbReference>
<feature type="region of interest" description="Disordered" evidence="1">
    <location>
        <begin position="44"/>
        <end position="64"/>
    </location>
</feature>
<dbReference type="PRINTS" id="PR01301">
    <property type="entry name" value="RGSPROTEIN"/>
</dbReference>
<dbReference type="InterPro" id="IPR016137">
    <property type="entry name" value="RGS"/>
</dbReference>
<feature type="compositionally biased region" description="Polar residues" evidence="1">
    <location>
        <begin position="47"/>
        <end position="64"/>
    </location>
</feature>
<organism evidence="3 4">
    <name type="scientific">Acrasis kona</name>
    <dbReference type="NCBI Taxonomy" id="1008807"/>
    <lineage>
        <taxon>Eukaryota</taxon>
        <taxon>Discoba</taxon>
        <taxon>Heterolobosea</taxon>
        <taxon>Tetramitia</taxon>
        <taxon>Eutetramitia</taxon>
        <taxon>Acrasidae</taxon>
        <taxon>Acrasis</taxon>
    </lineage>
</organism>
<dbReference type="PANTHER" id="PTHR10845">
    <property type="entry name" value="REGULATOR OF G PROTEIN SIGNALING"/>
    <property type="match status" value="1"/>
</dbReference>
<dbReference type="PANTHER" id="PTHR10845:SF192">
    <property type="entry name" value="DOUBLE HIT, ISOFORM B"/>
    <property type="match status" value="1"/>
</dbReference>
<dbReference type="InterPro" id="IPR036305">
    <property type="entry name" value="RGS_sf"/>
</dbReference>
<proteinExistence type="predicted"/>
<name>A0AAW2YZM0_9EUKA</name>
<dbReference type="AlphaFoldDB" id="A0AAW2YZM0"/>
<evidence type="ECO:0000313" key="3">
    <source>
        <dbReference type="EMBL" id="KAL0482114.1"/>
    </source>
</evidence>
<dbReference type="SMART" id="SM00315">
    <property type="entry name" value="RGS"/>
    <property type="match status" value="1"/>
</dbReference>
<feature type="domain" description="RGS" evidence="2">
    <location>
        <begin position="116"/>
        <end position="227"/>
    </location>
</feature>
<dbReference type="Gene3D" id="1.10.167.10">
    <property type="entry name" value="Regulator of G-protein Signalling 4, domain 2"/>
    <property type="match status" value="1"/>
</dbReference>
<accession>A0AAW2YZM0</accession>
<dbReference type="EMBL" id="JAOPGA020000819">
    <property type="protein sequence ID" value="KAL0482114.1"/>
    <property type="molecule type" value="Genomic_DNA"/>
</dbReference>
<gene>
    <name evidence="3" type="ORF">AKO1_013207</name>
</gene>
<dbReference type="Proteomes" id="UP001431209">
    <property type="component" value="Unassembled WGS sequence"/>
</dbReference>